<dbReference type="GO" id="GO:0006402">
    <property type="term" value="P:mRNA catabolic process"/>
    <property type="evidence" value="ECO:0007669"/>
    <property type="project" value="InterPro"/>
</dbReference>
<reference evidence="7 8" key="1">
    <citation type="submission" date="2019-02" db="EMBL/GenBank/DDBJ databases">
        <title>Deep-cultivation of Planctomycetes and their phenomic and genomic characterization uncovers novel biology.</title>
        <authorList>
            <person name="Wiegand S."/>
            <person name="Jogler M."/>
            <person name="Boedeker C."/>
            <person name="Pinto D."/>
            <person name="Vollmers J."/>
            <person name="Rivas-Marin E."/>
            <person name="Kohn T."/>
            <person name="Peeters S.H."/>
            <person name="Heuer A."/>
            <person name="Rast P."/>
            <person name="Oberbeckmann S."/>
            <person name="Bunk B."/>
            <person name="Jeske O."/>
            <person name="Meyerdierks A."/>
            <person name="Storesund J.E."/>
            <person name="Kallscheuer N."/>
            <person name="Luecker S."/>
            <person name="Lage O.M."/>
            <person name="Pohl T."/>
            <person name="Merkel B.J."/>
            <person name="Hornburger P."/>
            <person name="Mueller R.-W."/>
            <person name="Bruemmer F."/>
            <person name="Labrenz M."/>
            <person name="Spormann A.M."/>
            <person name="Op den Camp H."/>
            <person name="Overmann J."/>
            <person name="Amann R."/>
            <person name="Jetten M.S.M."/>
            <person name="Mascher T."/>
            <person name="Medema M.H."/>
            <person name="Devos D.P."/>
            <person name="Kaster A.-K."/>
            <person name="Ovreas L."/>
            <person name="Rohde M."/>
            <person name="Galperin M.Y."/>
            <person name="Jogler C."/>
        </authorList>
    </citation>
    <scope>NUCLEOTIDE SEQUENCE [LARGE SCALE GENOMIC DNA]</scope>
    <source>
        <strain evidence="7 8">Mal4</strain>
    </source>
</reference>
<proteinExistence type="inferred from homology"/>
<evidence type="ECO:0000313" key="7">
    <source>
        <dbReference type="EMBL" id="QDU36484.1"/>
    </source>
</evidence>
<dbReference type="InterPro" id="IPR003751">
    <property type="entry name" value="CsrA"/>
</dbReference>
<comment type="subunit">
    <text evidence="5">Homodimer; the beta-strands of each monomer intercalate to form a hydrophobic core, while the alpha-helices form wings that extend away from the core.</text>
</comment>
<evidence type="ECO:0000256" key="5">
    <source>
        <dbReference type="HAMAP-Rule" id="MF_00167"/>
    </source>
</evidence>
<dbReference type="Pfam" id="PF02599">
    <property type="entry name" value="CsrA"/>
    <property type="match status" value="1"/>
</dbReference>
<dbReference type="EMBL" id="CP036275">
    <property type="protein sequence ID" value="QDU36484.1"/>
    <property type="molecule type" value="Genomic_DNA"/>
</dbReference>
<dbReference type="HAMAP" id="MF_00167">
    <property type="entry name" value="CsrA"/>
    <property type="match status" value="1"/>
</dbReference>
<dbReference type="Gene3D" id="2.60.40.4380">
    <property type="entry name" value="Translational regulator CsrA"/>
    <property type="match status" value="1"/>
</dbReference>
<comment type="subcellular location">
    <subcellularLocation>
        <location evidence="5">Cytoplasm</location>
    </subcellularLocation>
</comment>
<name>A0A517Z1X7_9PLAN</name>
<keyword evidence="8" id="KW-1185">Reference proteome</keyword>
<keyword evidence="3 5" id="KW-0810">Translation regulation</keyword>
<comment type="function">
    <text evidence="5">A translational regulator that binds mRNA to regulate translation initiation and/or mRNA stability. Usually binds in the 5'-UTR at or near the Shine-Dalgarno sequence preventing ribosome-binding, thus repressing translation. Its main target seems to be the major flagellin gene, while its function is anatagonized by FliW.</text>
</comment>
<evidence type="ECO:0000256" key="4">
    <source>
        <dbReference type="ARBA" id="ARBA00022884"/>
    </source>
</evidence>
<dbReference type="GO" id="GO:1902208">
    <property type="term" value="P:regulation of bacterial-type flagellum assembly"/>
    <property type="evidence" value="ECO:0007669"/>
    <property type="project" value="UniProtKB-UniRule"/>
</dbReference>
<dbReference type="PANTHER" id="PTHR34984:SF1">
    <property type="entry name" value="CARBON STORAGE REGULATOR"/>
    <property type="match status" value="1"/>
</dbReference>
<sequence length="76" mass="8256">MLVLTRKKNEMIQIGSDIVIKVIATGRGKVKIGIDAPAHVRVLRGELSEKTDCEARDGDADEEPQPAGQRIIHPVA</sequence>
<gene>
    <name evidence="5" type="primary">csrA</name>
    <name evidence="7" type="ORF">Mal4_07700</name>
</gene>
<dbReference type="GO" id="GO:0048027">
    <property type="term" value="F:mRNA 5'-UTR binding"/>
    <property type="evidence" value="ECO:0007669"/>
    <property type="project" value="UniProtKB-UniRule"/>
</dbReference>
<feature type="region of interest" description="Disordered" evidence="6">
    <location>
        <begin position="50"/>
        <end position="76"/>
    </location>
</feature>
<dbReference type="AlphaFoldDB" id="A0A517Z1X7"/>
<dbReference type="GO" id="GO:0044781">
    <property type="term" value="P:bacterial-type flagellum organization"/>
    <property type="evidence" value="ECO:0007669"/>
    <property type="project" value="UniProtKB-KW"/>
</dbReference>
<dbReference type="GO" id="GO:0005829">
    <property type="term" value="C:cytosol"/>
    <property type="evidence" value="ECO:0007669"/>
    <property type="project" value="TreeGrafter"/>
</dbReference>
<keyword evidence="5" id="KW-1005">Bacterial flagellum biogenesis</keyword>
<evidence type="ECO:0000313" key="8">
    <source>
        <dbReference type="Proteomes" id="UP000320496"/>
    </source>
</evidence>
<organism evidence="7 8">
    <name type="scientific">Maioricimonas rarisocia</name>
    <dbReference type="NCBI Taxonomy" id="2528026"/>
    <lineage>
        <taxon>Bacteria</taxon>
        <taxon>Pseudomonadati</taxon>
        <taxon>Planctomycetota</taxon>
        <taxon>Planctomycetia</taxon>
        <taxon>Planctomycetales</taxon>
        <taxon>Planctomycetaceae</taxon>
        <taxon>Maioricimonas</taxon>
    </lineage>
</organism>
<dbReference type="GO" id="GO:0045947">
    <property type="term" value="P:negative regulation of translational initiation"/>
    <property type="evidence" value="ECO:0007669"/>
    <property type="project" value="UniProtKB-UniRule"/>
</dbReference>
<accession>A0A517Z1X7</accession>
<protein>
    <recommendedName>
        <fullName evidence="5">Translational regulator CsrA</fullName>
    </recommendedName>
</protein>
<dbReference type="RefSeq" id="WP_145367139.1">
    <property type="nucleotide sequence ID" value="NZ_CP036275.1"/>
</dbReference>
<evidence type="ECO:0000256" key="3">
    <source>
        <dbReference type="ARBA" id="ARBA00022845"/>
    </source>
</evidence>
<comment type="similarity">
    <text evidence="5">Belongs to the CsrA/RsmA family.</text>
</comment>
<dbReference type="OrthoDB" id="289081at2"/>
<dbReference type="FunFam" id="2.60.40.4380:FF:000002">
    <property type="entry name" value="Translational regulator CsrA"/>
    <property type="match status" value="1"/>
</dbReference>
<dbReference type="GO" id="GO:0006109">
    <property type="term" value="P:regulation of carbohydrate metabolic process"/>
    <property type="evidence" value="ECO:0007669"/>
    <property type="project" value="InterPro"/>
</dbReference>
<keyword evidence="1 5" id="KW-0963">Cytoplasm</keyword>
<dbReference type="Proteomes" id="UP000320496">
    <property type="component" value="Chromosome"/>
</dbReference>
<dbReference type="SUPFAM" id="SSF117130">
    <property type="entry name" value="CsrA-like"/>
    <property type="match status" value="1"/>
</dbReference>
<keyword evidence="2 5" id="KW-0678">Repressor</keyword>
<dbReference type="KEGG" id="mri:Mal4_07700"/>
<dbReference type="InterPro" id="IPR036107">
    <property type="entry name" value="CsrA_sf"/>
</dbReference>
<dbReference type="PANTHER" id="PTHR34984">
    <property type="entry name" value="CARBON STORAGE REGULATOR"/>
    <property type="match status" value="1"/>
</dbReference>
<evidence type="ECO:0000256" key="2">
    <source>
        <dbReference type="ARBA" id="ARBA00022491"/>
    </source>
</evidence>
<evidence type="ECO:0000256" key="6">
    <source>
        <dbReference type="SAM" id="MobiDB-lite"/>
    </source>
</evidence>
<keyword evidence="4 5" id="KW-0694">RNA-binding</keyword>
<evidence type="ECO:0000256" key="1">
    <source>
        <dbReference type="ARBA" id="ARBA00022490"/>
    </source>
</evidence>